<dbReference type="EMBL" id="CP053452">
    <property type="protein sequence ID" value="QJW99665.1"/>
    <property type="molecule type" value="Genomic_DNA"/>
</dbReference>
<feature type="region of interest" description="Disordered" evidence="1">
    <location>
        <begin position="218"/>
        <end position="240"/>
    </location>
</feature>
<evidence type="ECO:0000313" key="3">
    <source>
        <dbReference type="Proteomes" id="UP000503447"/>
    </source>
</evidence>
<evidence type="ECO:0000256" key="1">
    <source>
        <dbReference type="SAM" id="MobiDB-lite"/>
    </source>
</evidence>
<sequence>MVIHSRERARGVDAQQVAAGLGVDDGGHARSRDPQRPRLERGRVGVQFARDHAPHLRPDERRHAVPRVGRRVRRAQEDALAHPAVAVPLHQLPAVNRDRNFAGREEAGDGRRPQQHPLDEFPSAVPVPTGDRAEVPHHEPLALQFGGSDVQPAPLAVFDRQFADQVGREDRIDLLRQRRVVGERVGEQAADRAVDEDVPGADVGVEPLHVLVVLRPQKRQRGDQRPGADARYGVELGPGARFRPAHQQAGRERAVRPAAGQAQHVFRRPVFAIRVGTFGPLDQHLLQFAPDRDQTVDVQRPVRVGLGFRVDQVACVQPHLCRCRLAPELVVEGVATDRRGQGGGQECEKEEAVLRTGRRCRERRY</sequence>
<gene>
    <name evidence="2" type="ORF">FTUN_7284</name>
</gene>
<dbReference type="Proteomes" id="UP000503447">
    <property type="component" value="Chromosome"/>
</dbReference>
<dbReference type="AlphaFoldDB" id="A0A6M5Z0F0"/>
<evidence type="ECO:0000313" key="2">
    <source>
        <dbReference type="EMBL" id="QJW99665.1"/>
    </source>
</evidence>
<accession>A0A6M5Z0F0</accession>
<dbReference type="KEGG" id="ftj:FTUN_7284"/>
<feature type="compositionally biased region" description="Basic and acidic residues" evidence="1">
    <location>
        <begin position="25"/>
        <end position="41"/>
    </location>
</feature>
<feature type="region of interest" description="Disordered" evidence="1">
    <location>
        <begin position="1"/>
        <end position="41"/>
    </location>
</feature>
<feature type="region of interest" description="Disordered" evidence="1">
    <location>
        <begin position="104"/>
        <end position="123"/>
    </location>
</feature>
<name>A0A6M5Z0F0_9BACT</name>
<feature type="compositionally biased region" description="Basic and acidic residues" evidence="1">
    <location>
        <begin position="1"/>
        <end position="11"/>
    </location>
</feature>
<protein>
    <submittedName>
        <fullName evidence="2">Uncharacterized protein</fullName>
    </submittedName>
</protein>
<organism evidence="2 3">
    <name type="scientific">Frigoriglobus tundricola</name>
    <dbReference type="NCBI Taxonomy" id="2774151"/>
    <lineage>
        <taxon>Bacteria</taxon>
        <taxon>Pseudomonadati</taxon>
        <taxon>Planctomycetota</taxon>
        <taxon>Planctomycetia</taxon>
        <taxon>Gemmatales</taxon>
        <taxon>Gemmataceae</taxon>
        <taxon>Frigoriglobus</taxon>
    </lineage>
</organism>
<keyword evidence="3" id="KW-1185">Reference proteome</keyword>
<reference evidence="3" key="1">
    <citation type="submission" date="2020-05" db="EMBL/GenBank/DDBJ databases">
        <title>Frigoriglobus tundricola gen. nov., sp. nov., a psychrotolerant cellulolytic planctomycete of the family Gemmataceae with two divergent copies of 16S rRNA gene.</title>
        <authorList>
            <person name="Kulichevskaya I.S."/>
            <person name="Ivanova A.A."/>
            <person name="Naumoff D.G."/>
            <person name="Beletsky A.V."/>
            <person name="Rijpstra W.I.C."/>
            <person name="Sinninghe Damste J.S."/>
            <person name="Mardanov A.V."/>
            <person name="Ravin N.V."/>
            <person name="Dedysh S.N."/>
        </authorList>
    </citation>
    <scope>NUCLEOTIDE SEQUENCE [LARGE SCALE GENOMIC DNA]</scope>
    <source>
        <strain evidence="3">PL17</strain>
    </source>
</reference>
<proteinExistence type="predicted"/>